<name>A0A1I2I1R7_9BURK</name>
<dbReference type="Proteomes" id="UP000199119">
    <property type="component" value="Unassembled WGS sequence"/>
</dbReference>
<organism evidence="1 2">
    <name type="scientific">Paracidovorax wautersii</name>
    <dbReference type="NCBI Taxonomy" id="1177982"/>
    <lineage>
        <taxon>Bacteria</taxon>
        <taxon>Pseudomonadati</taxon>
        <taxon>Pseudomonadota</taxon>
        <taxon>Betaproteobacteria</taxon>
        <taxon>Burkholderiales</taxon>
        <taxon>Comamonadaceae</taxon>
        <taxon>Paracidovorax</taxon>
    </lineage>
</organism>
<proteinExistence type="predicted"/>
<dbReference type="PANTHER" id="PTHR39206:SF1">
    <property type="entry name" value="SLL8004 PROTEIN"/>
    <property type="match status" value="1"/>
</dbReference>
<dbReference type="STRING" id="1177982.SAMN04489711_1476"/>
<reference evidence="2" key="1">
    <citation type="submission" date="2016-10" db="EMBL/GenBank/DDBJ databases">
        <authorList>
            <person name="Varghese N."/>
            <person name="Submissions S."/>
        </authorList>
    </citation>
    <scope>NUCLEOTIDE SEQUENCE [LARGE SCALE GENOMIC DNA]</scope>
    <source>
        <strain evidence="2">DSM 27981</strain>
    </source>
</reference>
<keyword evidence="2" id="KW-1185">Reference proteome</keyword>
<feature type="non-terminal residue" evidence="1">
    <location>
        <position position="1"/>
    </location>
</feature>
<evidence type="ECO:0000313" key="1">
    <source>
        <dbReference type="EMBL" id="SFF34856.1"/>
    </source>
</evidence>
<gene>
    <name evidence="1" type="ORF">SAMN04489711_1476</name>
</gene>
<dbReference type="PANTHER" id="PTHR39206">
    <property type="entry name" value="SLL8004 PROTEIN"/>
    <property type="match status" value="1"/>
</dbReference>
<accession>A0A1I2I1R7</accession>
<dbReference type="InterPro" id="IPR027417">
    <property type="entry name" value="P-loop_NTPase"/>
</dbReference>
<dbReference type="AlphaFoldDB" id="A0A1I2I1R7"/>
<evidence type="ECO:0000313" key="2">
    <source>
        <dbReference type="Proteomes" id="UP000199119"/>
    </source>
</evidence>
<dbReference type="EMBL" id="FONX01000047">
    <property type="protein sequence ID" value="SFF34856.1"/>
    <property type="molecule type" value="Genomic_DNA"/>
</dbReference>
<protein>
    <submittedName>
        <fullName evidence="1">Predicted ABC-type ATPase</fullName>
    </submittedName>
</protein>
<sequence length="184" mass="19350">GKSTAFLLLQEGGAPIPFVNADLIGKVVGAAPSPDVLAQQIAEVTREHFLNNPTTFATETVFSDEVGSKLGYLQRAAEKGFRVVLLAVWIPSAALSIARVRRRVANGGHAVPEAKLARRYVQCMKNLQAALGFVEAAVVLDNSGAIEEGPKLVATLNKGRVIWTAANLPKGIADLLPGGGRADT</sequence>
<dbReference type="Gene3D" id="3.40.50.300">
    <property type="entry name" value="P-loop containing nucleotide triphosphate hydrolases"/>
    <property type="match status" value="1"/>
</dbReference>